<dbReference type="InterPro" id="IPR029044">
    <property type="entry name" value="Nucleotide-diphossugar_trans"/>
</dbReference>
<feature type="binding site" evidence="8">
    <location>
        <position position="98"/>
    </location>
    <ligand>
        <name>Mg(2+)</name>
        <dbReference type="ChEBI" id="CHEBI:18420"/>
    </ligand>
</feature>
<comment type="catalytic activity">
    <reaction evidence="8">
        <text>Mo-molybdopterin + GTP + H(+) = Mo-molybdopterin guanine dinucleotide + diphosphate</text>
        <dbReference type="Rhea" id="RHEA:34243"/>
        <dbReference type="ChEBI" id="CHEBI:15378"/>
        <dbReference type="ChEBI" id="CHEBI:33019"/>
        <dbReference type="ChEBI" id="CHEBI:37565"/>
        <dbReference type="ChEBI" id="CHEBI:71302"/>
        <dbReference type="ChEBI" id="CHEBI:71310"/>
        <dbReference type="EC" id="2.7.7.77"/>
    </reaction>
</comment>
<feature type="domain" description="MobA-like NTP transferase" evidence="9">
    <location>
        <begin position="5"/>
        <end position="154"/>
    </location>
</feature>
<keyword evidence="4 8" id="KW-0547">Nucleotide-binding</keyword>
<keyword evidence="1 8" id="KW-0963">Cytoplasm</keyword>
<comment type="subcellular location">
    <subcellularLocation>
        <location evidence="8">Cytoplasm</location>
    </subcellularLocation>
</comment>
<comment type="caution">
    <text evidence="10">The sequence shown here is derived from an EMBL/GenBank/DDBJ whole genome shotgun (WGS) entry which is preliminary data.</text>
</comment>
<dbReference type="GO" id="GO:0006777">
    <property type="term" value="P:Mo-molybdopterin cofactor biosynthetic process"/>
    <property type="evidence" value="ECO:0007669"/>
    <property type="project" value="UniProtKB-KW"/>
</dbReference>
<proteinExistence type="inferred from homology"/>
<keyword evidence="3 8" id="KW-0479">Metal-binding</keyword>
<comment type="function">
    <text evidence="8">Transfers a GMP moiety from GTP to Mo-molybdopterin (Mo-MPT) cofactor (Moco or molybdenum cofactor) to form Mo-molybdopterin guanine dinucleotide (Mo-MGD) cofactor.</text>
</comment>
<dbReference type="HAMAP" id="MF_00316">
    <property type="entry name" value="MobA"/>
    <property type="match status" value="1"/>
</dbReference>
<evidence type="ECO:0000256" key="2">
    <source>
        <dbReference type="ARBA" id="ARBA00022679"/>
    </source>
</evidence>
<evidence type="ECO:0000256" key="7">
    <source>
        <dbReference type="ARBA" id="ARBA00023150"/>
    </source>
</evidence>
<evidence type="ECO:0000256" key="5">
    <source>
        <dbReference type="ARBA" id="ARBA00022842"/>
    </source>
</evidence>
<feature type="binding site" evidence="8">
    <location>
        <position position="98"/>
    </location>
    <ligand>
        <name>GTP</name>
        <dbReference type="ChEBI" id="CHEBI:37565"/>
    </ligand>
</feature>
<evidence type="ECO:0000256" key="6">
    <source>
        <dbReference type="ARBA" id="ARBA00023134"/>
    </source>
</evidence>
<accession>A0A9X2DPF2</accession>
<dbReference type="GO" id="GO:0046872">
    <property type="term" value="F:metal ion binding"/>
    <property type="evidence" value="ECO:0007669"/>
    <property type="project" value="UniProtKB-KW"/>
</dbReference>
<dbReference type="RefSeq" id="WP_251222729.1">
    <property type="nucleotide sequence ID" value="NZ_JAMBOL010000004.1"/>
</dbReference>
<comment type="caution">
    <text evidence="8">Lacks conserved residue(s) required for the propagation of feature annotation.</text>
</comment>
<comment type="domain">
    <text evidence="8">The N-terminal domain determines nucleotide recognition and specific binding, while the C-terminal domain determines the specific binding to the target protein.</text>
</comment>
<protein>
    <recommendedName>
        <fullName evidence="8">Probable molybdenum cofactor guanylyltransferase</fullName>
        <shortName evidence="8">MoCo guanylyltransferase</shortName>
        <ecNumber evidence="8">2.7.7.77</ecNumber>
    </recommendedName>
    <alternativeName>
        <fullName evidence="8">GTP:molybdopterin guanylyltransferase</fullName>
    </alternativeName>
    <alternativeName>
        <fullName evidence="8">Mo-MPT guanylyltransferase</fullName>
    </alternativeName>
    <alternativeName>
        <fullName evidence="8">Molybdopterin guanylyltransferase</fullName>
    </alternativeName>
    <alternativeName>
        <fullName evidence="8">Molybdopterin-guanine dinucleotide synthase</fullName>
        <shortName evidence="8">MGD synthase</shortName>
    </alternativeName>
</protein>
<keyword evidence="5 8" id="KW-0460">Magnesium</keyword>
<feature type="binding site" evidence="8">
    <location>
        <begin position="8"/>
        <end position="10"/>
    </location>
    <ligand>
        <name>GTP</name>
        <dbReference type="ChEBI" id="CHEBI:37565"/>
    </ligand>
</feature>
<dbReference type="GO" id="GO:0005737">
    <property type="term" value="C:cytoplasm"/>
    <property type="evidence" value="ECO:0007669"/>
    <property type="project" value="UniProtKB-SubCell"/>
</dbReference>
<keyword evidence="10" id="KW-0548">Nucleotidyltransferase</keyword>
<dbReference type="EMBL" id="JAMBOL010000004">
    <property type="protein sequence ID" value="MCM3713927.1"/>
    <property type="molecule type" value="Genomic_DNA"/>
</dbReference>
<evidence type="ECO:0000256" key="3">
    <source>
        <dbReference type="ARBA" id="ARBA00022723"/>
    </source>
</evidence>
<keyword evidence="7 8" id="KW-0501">Molybdenum cofactor biosynthesis</keyword>
<keyword evidence="11" id="KW-1185">Reference proteome</keyword>
<comment type="cofactor">
    <cofactor evidence="8">
        <name>Mg(2+)</name>
        <dbReference type="ChEBI" id="CHEBI:18420"/>
    </cofactor>
</comment>
<name>A0A9X2DPF2_9BACI</name>
<dbReference type="Proteomes" id="UP001139179">
    <property type="component" value="Unassembled WGS sequence"/>
</dbReference>
<dbReference type="SUPFAM" id="SSF53448">
    <property type="entry name" value="Nucleotide-diphospho-sugar transferases"/>
    <property type="match status" value="1"/>
</dbReference>
<reference evidence="10" key="1">
    <citation type="submission" date="2022-05" db="EMBL/GenBank/DDBJ databases">
        <title>Comparative Genomics of Spacecraft Associated Microbes.</title>
        <authorList>
            <person name="Tran M.T."/>
            <person name="Wright A."/>
            <person name="Seuylemezian A."/>
            <person name="Eisen J."/>
            <person name="Coil D."/>
        </authorList>
    </citation>
    <scope>NUCLEOTIDE SEQUENCE</scope>
    <source>
        <strain evidence="10">214.1.1</strain>
    </source>
</reference>
<gene>
    <name evidence="8" type="primary">mobA</name>
    <name evidence="10" type="ORF">M3202_07500</name>
</gene>
<dbReference type="InterPro" id="IPR025877">
    <property type="entry name" value="MobA-like_NTP_Trfase"/>
</dbReference>
<feature type="binding site" evidence="8">
    <location>
        <position position="20"/>
    </location>
    <ligand>
        <name>GTP</name>
        <dbReference type="ChEBI" id="CHEBI:37565"/>
    </ligand>
</feature>
<dbReference type="GO" id="GO:0061603">
    <property type="term" value="F:molybdenum cofactor guanylyltransferase activity"/>
    <property type="evidence" value="ECO:0007669"/>
    <property type="project" value="UniProtKB-EC"/>
</dbReference>
<dbReference type="EC" id="2.7.7.77" evidence="8"/>
<evidence type="ECO:0000256" key="4">
    <source>
        <dbReference type="ARBA" id="ARBA00022741"/>
    </source>
</evidence>
<dbReference type="CDD" id="cd02503">
    <property type="entry name" value="MobA"/>
    <property type="match status" value="1"/>
</dbReference>
<evidence type="ECO:0000256" key="8">
    <source>
        <dbReference type="HAMAP-Rule" id="MF_00316"/>
    </source>
</evidence>
<organism evidence="10 11">
    <name type="scientific">Halalkalibacter oceani</name>
    <dbReference type="NCBI Taxonomy" id="1653776"/>
    <lineage>
        <taxon>Bacteria</taxon>
        <taxon>Bacillati</taxon>
        <taxon>Bacillota</taxon>
        <taxon>Bacilli</taxon>
        <taxon>Bacillales</taxon>
        <taxon>Bacillaceae</taxon>
        <taxon>Halalkalibacter</taxon>
    </lineage>
</organism>
<keyword evidence="6 8" id="KW-0342">GTP-binding</keyword>
<dbReference type="PANTHER" id="PTHR19136:SF81">
    <property type="entry name" value="MOLYBDENUM COFACTOR GUANYLYLTRANSFERASE"/>
    <property type="match status" value="1"/>
</dbReference>
<dbReference type="AlphaFoldDB" id="A0A9X2DPF2"/>
<evidence type="ECO:0000259" key="9">
    <source>
        <dbReference type="Pfam" id="PF12804"/>
    </source>
</evidence>
<evidence type="ECO:0000256" key="1">
    <source>
        <dbReference type="ARBA" id="ARBA00022490"/>
    </source>
</evidence>
<dbReference type="Pfam" id="PF12804">
    <property type="entry name" value="NTP_transf_3"/>
    <property type="match status" value="1"/>
</dbReference>
<evidence type="ECO:0000313" key="11">
    <source>
        <dbReference type="Proteomes" id="UP001139179"/>
    </source>
</evidence>
<dbReference type="GO" id="GO:0005525">
    <property type="term" value="F:GTP binding"/>
    <property type="evidence" value="ECO:0007669"/>
    <property type="project" value="UniProtKB-UniRule"/>
</dbReference>
<sequence length="202" mass="22360">MMIDGLVLAGGQSSRYGKAKMFEQYNGKAFYQHSITALSEGGCRSVYIVTNSGLAPSFSSADAAILVEETAHQGPLAALAFAMEQLPRTDWFFVLAADIPFVRASLVADLIKEIDSANQIIIPESGTRLQPLLALYHRDCLSMIKQLLAKGYRSFKPLLREARLKRVAFAGNQADFMNINYPEDLREAKRLLSDLNGKEKIE</sequence>
<dbReference type="Gene3D" id="3.90.550.10">
    <property type="entry name" value="Spore Coat Polysaccharide Biosynthesis Protein SpsA, Chain A"/>
    <property type="match status" value="1"/>
</dbReference>
<dbReference type="PANTHER" id="PTHR19136">
    <property type="entry name" value="MOLYBDENUM COFACTOR GUANYLYLTRANSFERASE"/>
    <property type="match status" value="1"/>
</dbReference>
<dbReference type="InterPro" id="IPR013482">
    <property type="entry name" value="Molybde_CF_guanTrfase"/>
</dbReference>
<comment type="similarity">
    <text evidence="8">Belongs to the MobA family.</text>
</comment>
<keyword evidence="2 8" id="KW-0808">Transferase</keyword>
<evidence type="ECO:0000313" key="10">
    <source>
        <dbReference type="EMBL" id="MCM3713927.1"/>
    </source>
</evidence>